<comment type="function">
    <text evidence="7">Catalyzes the glycosylation of 4,4'-diaponeurosporenoate, i.e. the esterification of glucose at the C1'' position with the carboxyl group of 4,4'-diaponeurosporenic acid, to form glycosyl-4,4'-diaponeurosporenoate. This is a step in the biosynthesis of staphyloxanthin, an orange pigment present in most staphylococci strains.</text>
</comment>
<sequence length="227" mass="26660">MISIIIPIYNEEKILSKFIKNIFEIENINNCQIIFIDGKSTDKTNKILLKYKNLGYEYHVSPQKGRAYQMNYGTKFAKKNILWFLHADSLLEKDVVNKIINSNFPVGCLKIKFEPNNILMYINSIMSTRRVKKNNIAFGDQGIFIKKEIFNKINGYAEIPIMEDIKLSNDITKFGYKINILNSTIITSSRRYNNKFFKTIILMKKLQKQYKKGIDINKISNEYKDIR</sequence>
<keyword evidence="5" id="KW-0125">Carotenoid biosynthesis</keyword>
<evidence type="ECO:0000256" key="4">
    <source>
        <dbReference type="ARBA" id="ARBA00022679"/>
    </source>
</evidence>
<comment type="subcellular location">
    <subcellularLocation>
        <location evidence="1">Cell membrane</location>
    </subcellularLocation>
</comment>
<dbReference type="SUPFAM" id="SSF53448">
    <property type="entry name" value="Nucleotide-diphospho-sugar transferases"/>
    <property type="match status" value="1"/>
</dbReference>
<name>A0ABR5TPJ5_9BACL</name>
<accession>A0ABR5TPJ5</accession>
<dbReference type="PANTHER" id="PTHR43646">
    <property type="entry name" value="GLYCOSYLTRANSFERASE"/>
    <property type="match status" value="1"/>
</dbReference>
<evidence type="ECO:0000256" key="9">
    <source>
        <dbReference type="ARBA" id="ARBA00038120"/>
    </source>
</evidence>
<gene>
    <name evidence="12" type="ORF">HMPREF1871_00314</name>
</gene>
<evidence type="ECO:0000256" key="10">
    <source>
        <dbReference type="ARBA" id="ARBA00040345"/>
    </source>
</evidence>
<evidence type="ECO:0000256" key="7">
    <source>
        <dbReference type="ARBA" id="ARBA00037281"/>
    </source>
</evidence>
<dbReference type="Gene3D" id="3.90.550.10">
    <property type="entry name" value="Spore Coat Polysaccharide Biosynthesis Protein SpsA, Chain A"/>
    <property type="match status" value="1"/>
</dbReference>
<proteinExistence type="inferred from homology"/>
<evidence type="ECO:0000256" key="1">
    <source>
        <dbReference type="ARBA" id="ARBA00004236"/>
    </source>
</evidence>
<evidence type="ECO:0000313" key="13">
    <source>
        <dbReference type="Proteomes" id="UP000070467"/>
    </source>
</evidence>
<dbReference type="Proteomes" id="UP000070467">
    <property type="component" value="Unassembled WGS sequence"/>
</dbReference>
<dbReference type="InterPro" id="IPR029044">
    <property type="entry name" value="Nucleotide-diphossugar_trans"/>
</dbReference>
<dbReference type="Pfam" id="PF00535">
    <property type="entry name" value="Glycos_transf_2"/>
    <property type="match status" value="1"/>
</dbReference>
<comment type="similarity">
    <text evidence="9">Belongs to the glycosyltransferase 2 family. CrtQ subfamily.</text>
</comment>
<evidence type="ECO:0000259" key="11">
    <source>
        <dbReference type="Pfam" id="PF00535"/>
    </source>
</evidence>
<evidence type="ECO:0000256" key="6">
    <source>
        <dbReference type="ARBA" id="ARBA00023136"/>
    </source>
</evidence>
<dbReference type="InterPro" id="IPR026461">
    <property type="entry name" value="Trfase_2_rSAM/seldom_assoc"/>
</dbReference>
<keyword evidence="3" id="KW-0328">Glycosyltransferase</keyword>
<comment type="caution">
    <text evidence="12">The sequence shown here is derived from an EMBL/GenBank/DDBJ whole genome shotgun (WGS) entry which is preliminary data.</text>
</comment>
<evidence type="ECO:0000256" key="2">
    <source>
        <dbReference type="ARBA" id="ARBA00022475"/>
    </source>
</evidence>
<dbReference type="InterPro" id="IPR001173">
    <property type="entry name" value="Glyco_trans_2-like"/>
</dbReference>
<dbReference type="NCBIfam" id="TIGR04283">
    <property type="entry name" value="glyco_like_mftF"/>
    <property type="match status" value="1"/>
</dbReference>
<keyword evidence="6" id="KW-0472">Membrane</keyword>
<dbReference type="EMBL" id="LSDB01000008">
    <property type="protein sequence ID" value="KXB58550.1"/>
    <property type="molecule type" value="Genomic_DNA"/>
</dbReference>
<evidence type="ECO:0000256" key="8">
    <source>
        <dbReference type="ARBA" id="ARBA00037904"/>
    </source>
</evidence>
<dbReference type="PANTHER" id="PTHR43646:SF2">
    <property type="entry name" value="GLYCOSYLTRANSFERASE 2-LIKE DOMAIN-CONTAINING PROTEIN"/>
    <property type="match status" value="1"/>
</dbReference>
<keyword evidence="4" id="KW-0808">Transferase</keyword>
<evidence type="ECO:0000256" key="5">
    <source>
        <dbReference type="ARBA" id="ARBA00022746"/>
    </source>
</evidence>
<feature type="domain" description="Glycosyltransferase 2-like" evidence="11">
    <location>
        <begin position="3"/>
        <end position="101"/>
    </location>
</feature>
<organism evidence="12 13">
    <name type="scientific">Gemelliphila asaccharolytica</name>
    <dbReference type="NCBI Taxonomy" id="502393"/>
    <lineage>
        <taxon>Bacteria</taxon>
        <taxon>Bacillati</taxon>
        <taxon>Bacillota</taxon>
        <taxon>Bacilli</taxon>
        <taxon>Bacillales</taxon>
        <taxon>Gemellaceae</taxon>
        <taxon>Gemelliphila</taxon>
    </lineage>
</organism>
<protein>
    <recommendedName>
        <fullName evidence="10">4,4'-diaponeurosporenoate glycosyltransferase</fullName>
    </recommendedName>
</protein>
<evidence type="ECO:0000313" key="12">
    <source>
        <dbReference type="EMBL" id="KXB58550.1"/>
    </source>
</evidence>
<dbReference type="RefSeq" id="WP_066129101.1">
    <property type="nucleotide sequence ID" value="NZ_KQ959861.1"/>
</dbReference>
<reference evidence="12 13" key="1">
    <citation type="submission" date="2016-01" db="EMBL/GenBank/DDBJ databases">
        <authorList>
            <person name="Mitreva M."/>
            <person name="Pepin K.H."/>
            <person name="Mihindukulasuriya K.A."/>
            <person name="Fulton R."/>
            <person name="Fronick C."/>
            <person name="O'Laughlin M."/>
            <person name="Miner T."/>
            <person name="Herter B."/>
            <person name="Rosa B.A."/>
            <person name="Cordes M."/>
            <person name="Tomlinson C."/>
            <person name="Wollam A."/>
            <person name="Palsikar V.B."/>
            <person name="Mardis E.R."/>
            <person name="Wilson R.K."/>
        </authorList>
    </citation>
    <scope>NUCLEOTIDE SEQUENCE [LARGE SCALE GENOMIC DNA]</scope>
    <source>
        <strain evidence="12 13">KA00071</strain>
    </source>
</reference>
<evidence type="ECO:0000256" key="3">
    <source>
        <dbReference type="ARBA" id="ARBA00022676"/>
    </source>
</evidence>
<comment type="pathway">
    <text evidence="8">Carotenoid biosynthesis; staphyloxanthin biosynthesis; staphyloxanthin from farnesyl diphosphate: step 4/5.</text>
</comment>
<keyword evidence="13" id="KW-1185">Reference proteome</keyword>
<keyword evidence="2" id="KW-1003">Cell membrane</keyword>